<proteinExistence type="predicted"/>
<gene>
    <name evidence="2" type="ORF">E0D97_07185</name>
</gene>
<organism evidence="2 3">
    <name type="scientific">Oricola cellulosilytica</name>
    <dbReference type="NCBI Taxonomy" id="1429082"/>
    <lineage>
        <taxon>Bacteria</taxon>
        <taxon>Pseudomonadati</taxon>
        <taxon>Pseudomonadota</taxon>
        <taxon>Alphaproteobacteria</taxon>
        <taxon>Hyphomicrobiales</taxon>
        <taxon>Ahrensiaceae</taxon>
        <taxon>Oricola</taxon>
    </lineage>
</organism>
<dbReference type="Proteomes" id="UP000291301">
    <property type="component" value="Unassembled WGS sequence"/>
</dbReference>
<name>A0A4R0PCW0_9HYPH</name>
<evidence type="ECO:0000259" key="1">
    <source>
        <dbReference type="Pfam" id="PF24390"/>
    </source>
</evidence>
<sequence length="277" mass="31171">MIESSVSGQADIEEFSRFIKLVQTTDWMRGRHKQIAALHALCTDSSHFFILNEMFERMVVMAGSTFTEAADWIANDISSYTGNDPKTHRIIPHDFDDKSGSSNALFEKLRISFSGISGWDSAGVFSKNLRDTLSDKTITSISVVDDFVGTGSKVSKLLAWIANNRDDIRVDIISCVSLKTGFERKYDAPVFRRTSAWKVLEKAISEMIPSEIRDLAIQAMKDLEDAHGAIPESFSFGFEQSEAAYGALDWSVPNNTFPIFWKKSRLEQSTLFVRARR</sequence>
<keyword evidence="3" id="KW-1185">Reference proteome</keyword>
<dbReference type="AlphaFoldDB" id="A0A4R0PCW0"/>
<protein>
    <recommendedName>
        <fullName evidence="1">PRTase-CE domain-containing protein</fullName>
    </recommendedName>
</protein>
<feature type="domain" description="PRTase-CE" evidence="1">
    <location>
        <begin position="69"/>
        <end position="265"/>
    </location>
</feature>
<evidence type="ECO:0000313" key="3">
    <source>
        <dbReference type="Proteomes" id="UP000291301"/>
    </source>
</evidence>
<comment type="caution">
    <text evidence="2">The sequence shown here is derived from an EMBL/GenBank/DDBJ whole genome shotgun (WGS) entry which is preliminary data.</text>
</comment>
<dbReference type="EMBL" id="SJST01000002">
    <property type="protein sequence ID" value="TCD15311.1"/>
    <property type="molecule type" value="Genomic_DNA"/>
</dbReference>
<dbReference type="InterPro" id="IPR056920">
    <property type="entry name" value="PRTase-CE"/>
</dbReference>
<reference evidence="2 3" key="1">
    <citation type="journal article" date="2015" name="Antonie Van Leeuwenhoek">
        <title>Oricola cellulosilytica gen. nov., sp. nov., a cellulose-degrading bacterium of the family Phyllobacteriaceae isolated from surface seashore water, and emended descriptions of Mesorhizobium loti and Phyllobacterium myrsinacearum.</title>
        <authorList>
            <person name="Hameed A."/>
            <person name="Shahina M."/>
            <person name="Lai W.A."/>
            <person name="Lin S.Y."/>
            <person name="Young L.S."/>
            <person name="Liu Y.C."/>
            <person name="Hsu Y.H."/>
            <person name="Young C.C."/>
        </authorList>
    </citation>
    <scope>NUCLEOTIDE SEQUENCE [LARGE SCALE GENOMIC DNA]</scope>
    <source>
        <strain evidence="2 3">KCTC 52183</strain>
    </source>
</reference>
<accession>A0A4R0PCW0</accession>
<dbReference type="Pfam" id="PF24390">
    <property type="entry name" value="PRTase-CE"/>
    <property type="match status" value="1"/>
</dbReference>
<dbReference type="OrthoDB" id="8427993at2"/>
<evidence type="ECO:0000313" key="2">
    <source>
        <dbReference type="EMBL" id="TCD15311.1"/>
    </source>
</evidence>
<dbReference type="RefSeq" id="WP_131567294.1">
    <property type="nucleotide sequence ID" value="NZ_JAINFK010000004.1"/>
</dbReference>